<dbReference type="Proteomes" id="UP000254051">
    <property type="component" value="Unassembled WGS sequence"/>
</dbReference>
<dbReference type="EMBL" id="UHJJ01000009">
    <property type="protein sequence ID" value="SUQ15022.1"/>
    <property type="molecule type" value="Genomic_DNA"/>
</dbReference>
<name>A0A315ZUD1_9FIRM</name>
<organism evidence="1 2">
    <name type="scientific">Faecalicatena contorta</name>
    <dbReference type="NCBI Taxonomy" id="39482"/>
    <lineage>
        <taxon>Bacteria</taxon>
        <taxon>Bacillati</taxon>
        <taxon>Bacillota</taxon>
        <taxon>Clostridia</taxon>
        <taxon>Lachnospirales</taxon>
        <taxon>Lachnospiraceae</taxon>
        <taxon>Faecalicatena</taxon>
    </lineage>
</organism>
<evidence type="ECO:0000313" key="1">
    <source>
        <dbReference type="EMBL" id="SUQ15022.1"/>
    </source>
</evidence>
<keyword evidence="2" id="KW-1185">Reference proteome</keyword>
<dbReference type="AlphaFoldDB" id="A0A315ZUD1"/>
<sequence length="74" mass="8552">MRDLGIMSIDLIKIDQTFTNDVATGEYTHLFMRLITMLGLFDVNLCKRDVSAFITQLVNCLYYEVDEEAENVLK</sequence>
<proteinExistence type="predicted"/>
<accession>A0A315ZUD1</accession>
<gene>
    <name evidence="1" type="ORF">SAMN05216529_10973</name>
</gene>
<evidence type="ECO:0000313" key="2">
    <source>
        <dbReference type="Proteomes" id="UP000254051"/>
    </source>
</evidence>
<reference evidence="2" key="1">
    <citation type="submission" date="2017-07" db="EMBL/GenBank/DDBJ databases">
        <authorList>
            <person name="Varghese N."/>
            <person name="Submissions S."/>
        </authorList>
    </citation>
    <scope>NUCLEOTIDE SEQUENCE [LARGE SCALE GENOMIC DNA]</scope>
    <source>
        <strain evidence="2">NLAE-zl-C134</strain>
    </source>
</reference>
<protein>
    <submittedName>
        <fullName evidence="1">Uncharacterized protein</fullName>
    </submittedName>
</protein>